<dbReference type="Pfam" id="PF00465">
    <property type="entry name" value="Fe-ADH"/>
    <property type="match status" value="1"/>
</dbReference>
<feature type="domain" description="Fe-containing alcohol dehydrogenase-like C-terminal" evidence="3">
    <location>
        <begin position="195"/>
        <end position="411"/>
    </location>
</feature>
<dbReference type="PROSITE" id="PS00060">
    <property type="entry name" value="ADH_IRON_2"/>
    <property type="match status" value="1"/>
</dbReference>
<dbReference type="GO" id="GO:0046872">
    <property type="term" value="F:metal ion binding"/>
    <property type="evidence" value="ECO:0007669"/>
    <property type="project" value="InterPro"/>
</dbReference>
<evidence type="ECO:0000259" key="3">
    <source>
        <dbReference type="Pfam" id="PF25137"/>
    </source>
</evidence>
<dbReference type="SUPFAM" id="SSF56796">
    <property type="entry name" value="Dehydroquinate synthase-like"/>
    <property type="match status" value="1"/>
</dbReference>
<evidence type="ECO:0000259" key="2">
    <source>
        <dbReference type="Pfam" id="PF00465"/>
    </source>
</evidence>
<dbReference type="InterPro" id="IPR018211">
    <property type="entry name" value="ADH_Fe_CS"/>
</dbReference>
<dbReference type="GO" id="GO:0004022">
    <property type="term" value="F:alcohol dehydrogenase (NAD+) activity"/>
    <property type="evidence" value="ECO:0007669"/>
    <property type="project" value="InterPro"/>
</dbReference>
<organism evidence="4">
    <name type="scientific">bioreactor metagenome</name>
    <dbReference type="NCBI Taxonomy" id="1076179"/>
    <lineage>
        <taxon>unclassified sequences</taxon>
        <taxon>metagenomes</taxon>
        <taxon>ecological metagenomes</taxon>
    </lineage>
</organism>
<comment type="caution">
    <text evidence="4">The sequence shown here is derived from an EMBL/GenBank/DDBJ whole genome shotgun (WGS) entry which is preliminary data.</text>
</comment>
<dbReference type="InterPro" id="IPR001670">
    <property type="entry name" value="ADH_Fe/GldA"/>
</dbReference>
<protein>
    <submittedName>
        <fullName evidence="4">Aldehyde-alcohol dehydrogenase</fullName>
    </submittedName>
</protein>
<evidence type="ECO:0000313" key="4">
    <source>
        <dbReference type="EMBL" id="MPM30372.1"/>
    </source>
</evidence>
<dbReference type="CDD" id="cd08178">
    <property type="entry name" value="AAD_C"/>
    <property type="match status" value="1"/>
</dbReference>
<dbReference type="PANTHER" id="PTHR11496:SF83">
    <property type="entry name" value="HYDROXYACID-OXOACID TRANSHYDROGENASE, MITOCHONDRIAL"/>
    <property type="match status" value="1"/>
</dbReference>
<dbReference type="FunFam" id="3.40.50.1970:FF:000002">
    <property type="entry name" value="Aldehyde-alcohol dehydrogenase"/>
    <property type="match status" value="1"/>
</dbReference>
<proteinExistence type="predicted"/>
<keyword evidence="1" id="KW-0560">Oxidoreductase</keyword>
<dbReference type="GO" id="GO:0005739">
    <property type="term" value="C:mitochondrion"/>
    <property type="evidence" value="ECO:0007669"/>
    <property type="project" value="TreeGrafter"/>
</dbReference>
<dbReference type="Gene3D" id="1.20.1090.10">
    <property type="entry name" value="Dehydroquinate synthase-like - alpha domain"/>
    <property type="match status" value="1"/>
</dbReference>
<dbReference type="InterPro" id="IPR039697">
    <property type="entry name" value="Alcohol_dehydrogenase_Fe"/>
</dbReference>
<dbReference type="InterPro" id="IPR034789">
    <property type="entry name" value="AAD_C"/>
</dbReference>
<dbReference type="Gene3D" id="3.40.50.1970">
    <property type="match status" value="1"/>
</dbReference>
<dbReference type="FunFam" id="1.20.1090.10:FF:000001">
    <property type="entry name" value="Aldehyde-alcohol dehydrogenase"/>
    <property type="match status" value="1"/>
</dbReference>
<dbReference type="Pfam" id="PF25137">
    <property type="entry name" value="ADH_Fe_C"/>
    <property type="match status" value="1"/>
</dbReference>
<feature type="domain" description="Alcohol dehydrogenase iron-type/glycerol dehydrogenase GldA" evidence="2">
    <location>
        <begin position="7"/>
        <end position="184"/>
    </location>
</feature>
<evidence type="ECO:0000256" key="1">
    <source>
        <dbReference type="ARBA" id="ARBA00023002"/>
    </source>
</evidence>
<accession>A0A644YP17</accession>
<dbReference type="EMBL" id="VSSQ01005770">
    <property type="protein sequence ID" value="MPM30372.1"/>
    <property type="molecule type" value="Genomic_DNA"/>
</dbReference>
<dbReference type="PANTHER" id="PTHR11496">
    <property type="entry name" value="ALCOHOL DEHYDROGENASE"/>
    <property type="match status" value="1"/>
</dbReference>
<dbReference type="AlphaFoldDB" id="A0A644YP17"/>
<name>A0A644YP17_9ZZZZ</name>
<sequence length="415" mass="45868">MLWFRVPQKVYFKYGCLATALGDLEGRKRAFIVTDKFLYQTGILKPLLAKLTAMNIATHVFSDVEPDPTIQLAMRGLEQIRSFQPDTIIAVGGGSPIDAAKIMWLMYELPEVKFEDVAMRFMDIRKRIVKLPELGQKAIMVAIPTTAGTGSEVTPFAVITDAETGNKYPLADYALTPNMAIIDTELVMKMPKRLTAYSGLDALAHALEVRVSVLASDYTNSLANEATRLIFENLPRCYENGPMDEEAREHMLNASAMAGMAFANAFLGLCHSMAHKLGGMYHIPHGLANAMLIGEIVKYNATDCPVKQGTFPQYRYPNAKAAYANVARYLGLAGKDDDALVKALLKAVAELKRRLDIPATMKEYLDANGVTEATFLAQLDELAIKAFDDQCTGANPRYPLIEEIKALYLKVYYGK</sequence>
<reference evidence="4" key="1">
    <citation type="submission" date="2019-08" db="EMBL/GenBank/DDBJ databases">
        <authorList>
            <person name="Kucharzyk K."/>
            <person name="Murdoch R.W."/>
            <person name="Higgins S."/>
            <person name="Loffler F."/>
        </authorList>
    </citation>
    <scope>NUCLEOTIDE SEQUENCE</scope>
</reference>
<dbReference type="InterPro" id="IPR056798">
    <property type="entry name" value="ADH_Fe_C"/>
</dbReference>
<gene>
    <name evidence="4" type="primary">adhE_18</name>
    <name evidence="4" type="ORF">SDC9_76920</name>
</gene>
<dbReference type="PROSITE" id="PS00913">
    <property type="entry name" value="ADH_IRON_1"/>
    <property type="match status" value="1"/>
</dbReference>